<keyword evidence="1" id="KW-1133">Transmembrane helix</keyword>
<accession>A0A843TQW6</accession>
<reference evidence="2" key="1">
    <citation type="submission" date="2017-07" db="EMBL/GenBank/DDBJ databases">
        <title>Taro Niue Genome Assembly and Annotation.</title>
        <authorList>
            <person name="Atibalentja N."/>
            <person name="Keating K."/>
            <person name="Fields C.J."/>
        </authorList>
    </citation>
    <scope>NUCLEOTIDE SEQUENCE</scope>
    <source>
        <strain evidence="2">Niue_2</strain>
        <tissue evidence="2">Leaf</tissue>
    </source>
</reference>
<comment type="caution">
    <text evidence="2">The sequence shown here is derived from an EMBL/GenBank/DDBJ whole genome shotgun (WGS) entry which is preliminary data.</text>
</comment>
<keyword evidence="1" id="KW-0812">Transmembrane</keyword>
<feature type="transmembrane region" description="Helical" evidence="1">
    <location>
        <begin position="141"/>
        <end position="164"/>
    </location>
</feature>
<feature type="transmembrane region" description="Helical" evidence="1">
    <location>
        <begin position="51"/>
        <end position="70"/>
    </location>
</feature>
<dbReference type="Proteomes" id="UP000652761">
    <property type="component" value="Unassembled WGS sequence"/>
</dbReference>
<name>A0A843TQW6_COLES</name>
<keyword evidence="3" id="KW-1185">Reference proteome</keyword>
<evidence type="ECO:0000313" key="3">
    <source>
        <dbReference type="Proteomes" id="UP000652761"/>
    </source>
</evidence>
<protein>
    <submittedName>
        <fullName evidence="2">Uncharacterized protein</fullName>
    </submittedName>
</protein>
<evidence type="ECO:0000256" key="1">
    <source>
        <dbReference type="SAM" id="Phobius"/>
    </source>
</evidence>
<proteinExistence type="predicted"/>
<keyword evidence="1" id="KW-0472">Membrane</keyword>
<evidence type="ECO:0000313" key="2">
    <source>
        <dbReference type="EMBL" id="MQL73465.1"/>
    </source>
</evidence>
<sequence length="169" mass="17947">MGYYQKLAHFVFIIEGPLSFWRLCQGHSSAAAAVVVVAVAGTVVGRAGTAVVVVDVVVAAVVASAIAAVASDPMAMVDTVLCLVRCHIPICLLRRESKSVQGHEGCKDICQRLGQRRILGSFGSIGLSGGIAILRRRNLGVLALILWRVLTLGRLLPIVTPWLLRLLGV</sequence>
<feature type="transmembrane region" description="Helical" evidence="1">
    <location>
        <begin position="118"/>
        <end position="134"/>
    </location>
</feature>
<dbReference type="AlphaFoldDB" id="A0A843TQW6"/>
<dbReference type="EMBL" id="NMUH01000168">
    <property type="protein sequence ID" value="MQL73465.1"/>
    <property type="molecule type" value="Genomic_DNA"/>
</dbReference>
<gene>
    <name evidence="2" type="ORF">Taro_005805</name>
</gene>
<feature type="transmembrane region" description="Helical" evidence="1">
    <location>
        <begin position="20"/>
        <end position="44"/>
    </location>
</feature>
<organism evidence="2 3">
    <name type="scientific">Colocasia esculenta</name>
    <name type="common">Wild taro</name>
    <name type="synonym">Arum esculentum</name>
    <dbReference type="NCBI Taxonomy" id="4460"/>
    <lineage>
        <taxon>Eukaryota</taxon>
        <taxon>Viridiplantae</taxon>
        <taxon>Streptophyta</taxon>
        <taxon>Embryophyta</taxon>
        <taxon>Tracheophyta</taxon>
        <taxon>Spermatophyta</taxon>
        <taxon>Magnoliopsida</taxon>
        <taxon>Liliopsida</taxon>
        <taxon>Araceae</taxon>
        <taxon>Aroideae</taxon>
        <taxon>Colocasieae</taxon>
        <taxon>Colocasia</taxon>
    </lineage>
</organism>